<dbReference type="SUPFAM" id="SSF48452">
    <property type="entry name" value="TPR-like"/>
    <property type="match status" value="1"/>
</dbReference>
<dbReference type="OrthoDB" id="432970at2759"/>
<evidence type="ECO:0000256" key="3">
    <source>
        <dbReference type="ARBA" id="ARBA00022833"/>
    </source>
</evidence>
<protein>
    <recommendedName>
        <fullName evidence="5">MYND-type domain-containing protein</fullName>
    </recommendedName>
</protein>
<dbReference type="Gene3D" id="1.25.40.10">
    <property type="entry name" value="Tetratricopeptide repeat domain"/>
    <property type="match status" value="1"/>
</dbReference>
<dbReference type="STRING" id="92696.A0A4R0RUU1"/>
<evidence type="ECO:0000259" key="5">
    <source>
        <dbReference type="PROSITE" id="PS50865"/>
    </source>
</evidence>
<accession>A0A4R0RUU1</accession>
<gene>
    <name evidence="6" type="ORF">EIP91_011114</name>
</gene>
<evidence type="ECO:0000256" key="4">
    <source>
        <dbReference type="PROSITE-ProRule" id="PRU00134"/>
    </source>
</evidence>
<keyword evidence="3" id="KW-0862">Zinc</keyword>
<dbReference type="Proteomes" id="UP000292702">
    <property type="component" value="Unassembled WGS sequence"/>
</dbReference>
<dbReference type="Pfam" id="PF01753">
    <property type="entry name" value="zf-MYND"/>
    <property type="match status" value="1"/>
</dbReference>
<evidence type="ECO:0000313" key="6">
    <source>
        <dbReference type="EMBL" id="TCD71343.1"/>
    </source>
</evidence>
<keyword evidence="1" id="KW-0479">Metal-binding</keyword>
<evidence type="ECO:0000256" key="1">
    <source>
        <dbReference type="ARBA" id="ARBA00022723"/>
    </source>
</evidence>
<reference evidence="6 7" key="1">
    <citation type="submission" date="2018-11" db="EMBL/GenBank/DDBJ databases">
        <title>Genome assembly of Steccherinum ochraceum LE-BIN_3174, the white-rot fungus of the Steccherinaceae family (The Residual Polyporoid clade, Polyporales, Basidiomycota).</title>
        <authorList>
            <person name="Fedorova T.V."/>
            <person name="Glazunova O.A."/>
            <person name="Landesman E.O."/>
            <person name="Moiseenko K.V."/>
            <person name="Psurtseva N.V."/>
            <person name="Savinova O.S."/>
            <person name="Shakhova N.V."/>
            <person name="Tyazhelova T.V."/>
            <person name="Vasina D.V."/>
        </authorList>
    </citation>
    <scope>NUCLEOTIDE SEQUENCE [LARGE SCALE GENOMIC DNA]</scope>
    <source>
        <strain evidence="6 7">LE-BIN_3174</strain>
    </source>
</reference>
<keyword evidence="7" id="KW-1185">Reference proteome</keyword>
<evidence type="ECO:0000313" key="7">
    <source>
        <dbReference type="Proteomes" id="UP000292702"/>
    </source>
</evidence>
<organism evidence="6 7">
    <name type="scientific">Steccherinum ochraceum</name>
    <dbReference type="NCBI Taxonomy" id="92696"/>
    <lineage>
        <taxon>Eukaryota</taxon>
        <taxon>Fungi</taxon>
        <taxon>Dikarya</taxon>
        <taxon>Basidiomycota</taxon>
        <taxon>Agaricomycotina</taxon>
        <taxon>Agaricomycetes</taxon>
        <taxon>Polyporales</taxon>
        <taxon>Steccherinaceae</taxon>
        <taxon>Steccherinum</taxon>
    </lineage>
</organism>
<dbReference type="InterPro" id="IPR011990">
    <property type="entry name" value="TPR-like_helical_dom_sf"/>
</dbReference>
<dbReference type="EMBL" id="RWJN01000007">
    <property type="protein sequence ID" value="TCD71343.1"/>
    <property type="molecule type" value="Genomic_DNA"/>
</dbReference>
<proteinExistence type="predicted"/>
<dbReference type="SUPFAM" id="SSF144232">
    <property type="entry name" value="HIT/MYND zinc finger-like"/>
    <property type="match status" value="1"/>
</dbReference>
<dbReference type="PROSITE" id="PS50865">
    <property type="entry name" value="ZF_MYND_2"/>
    <property type="match status" value="1"/>
</dbReference>
<feature type="domain" description="MYND-type" evidence="5">
    <location>
        <begin position="339"/>
        <end position="377"/>
    </location>
</feature>
<dbReference type="AlphaFoldDB" id="A0A4R0RUU1"/>
<name>A0A4R0RUU1_9APHY</name>
<keyword evidence="2 4" id="KW-0863">Zinc-finger</keyword>
<dbReference type="GO" id="GO:0008270">
    <property type="term" value="F:zinc ion binding"/>
    <property type="evidence" value="ECO:0007669"/>
    <property type="project" value="UniProtKB-KW"/>
</dbReference>
<dbReference type="InterPro" id="IPR002893">
    <property type="entry name" value="Znf_MYND"/>
</dbReference>
<evidence type="ECO:0000256" key="2">
    <source>
        <dbReference type="ARBA" id="ARBA00022771"/>
    </source>
</evidence>
<sequence>MNKRVGFESMAGIGGGVVSEESRRQLEIAEDLCRKRRPVEALPYLHRALDADPYNLDAYIQLAFLAPNFETSVEMLETAESKGKTYACLFIDRVMRAMPDPLYRLKGREMLISEFGPRCFSDDGEQVGHFWGILETRPYMRVLQALVRFYVEKKDYPKAAHTVIEMLRLCPGDNLGQRDWLGSLLIMSKRMEDALYFSQVWMDPDCPDVIPRGGCNFKKPSAEPLSPALMKRLGEYNKATLLYDAAYASFRIWGDCTLAKQYLQIAAKLNPIVLVKILSKATRQESLSSAPRSLNSPEDASDYLWLAQDLWLQPDAWNWVNSQEEVTRLLLKKCSRGGCSNTEKVPAEFKRCAGCHKVWYCGSDCQKTDWKSHKKPCKDEQRMKIMLKSISQGRPLDTSKLPFAAATADFSSTGAATQFHGA</sequence>
<comment type="caution">
    <text evidence="6">The sequence shown here is derived from an EMBL/GenBank/DDBJ whole genome shotgun (WGS) entry which is preliminary data.</text>
</comment>
<dbReference type="Gene3D" id="6.10.140.2220">
    <property type="match status" value="1"/>
</dbReference>